<dbReference type="Pfam" id="PF00160">
    <property type="entry name" value="Pro_isomerase"/>
    <property type="match status" value="1"/>
</dbReference>
<evidence type="ECO:0000256" key="1">
    <source>
        <dbReference type="ARBA" id="ARBA00007365"/>
    </source>
</evidence>
<keyword evidence="4" id="KW-0732">Signal</keyword>
<dbReference type="PROSITE" id="PS50072">
    <property type="entry name" value="CSA_PPIASE_2"/>
    <property type="match status" value="1"/>
</dbReference>
<feature type="region of interest" description="Disordered" evidence="5">
    <location>
        <begin position="28"/>
        <end position="50"/>
    </location>
</feature>
<dbReference type="GO" id="GO:0003755">
    <property type="term" value="F:peptidyl-prolyl cis-trans isomerase activity"/>
    <property type="evidence" value="ECO:0007669"/>
    <property type="project" value="UniProtKB-UniRule"/>
</dbReference>
<feature type="compositionally biased region" description="Low complexity" evidence="5">
    <location>
        <begin position="229"/>
        <end position="246"/>
    </location>
</feature>
<evidence type="ECO:0000256" key="4">
    <source>
        <dbReference type="RuleBase" id="RU363019"/>
    </source>
</evidence>
<dbReference type="eggNOG" id="COG0652">
    <property type="taxonomic scope" value="Bacteria"/>
</dbReference>
<evidence type="ECO:0000259" key="6">
    <source>
        <dbReference type="PROSITE" id="PS50072"/>
    </source>
</evidence>
<keyword evidence="3 4" id="KW-0413">Isomerase</keyword>
<feature type="region of interest" description="Disordered" evidence="5">
    <location>
        <begin position="219"/>
        <end position="246"/>
    </location>
</feature>
<dbReference type="InterPro" id="IPR044666">
    <property type="entry name" value="Cyclophilin_A-like"/>
</dbReference>
<accession>G8NYY2</accession>
<evidence type="ECO:0000313" key="8">
    <source>
        <dbReference type="Proteomes" id="UP000007113"/>
    </source>
</evidence>
<comment type="catalytic activity">
    <reaction evidence="4">
        <text>[protein]-peptidylproline (omega=180) = [protein]-peptidylproline (omega=0)</text>
        <dbReference type="Rhea" id="RHEA:16237"/>
        <dbReference type="Rhea" id="RHEA-COMP:10747"/>
        <dbReference type="Rhea" id="RHEA-COMP:10748"/>
        <dbReference type="ChEBI" id="CHEBI:83833"/>
        <dbReference type="ChEBI" id="CHEBI:83834"/>
        <dbReference type="EC" id="5.2.1.8"/>
    </reaction>
</comment>
<dbReference type="CDD" id="cd00317">
    <property type="entry name" value="cyclophilin"/>
    <property type="match status" value="1"/>
</dbReference>
<dbReference type="InterPro" id="IPR029000">
    <property type="entry name" value="Cyclophilin-like_dom_sf"/>
</dbReference>
<dbReference type="Gene3D" id="2.40.100.10">
    <property type="entry name" value="Cyclophilin-like"/>
    <property type="match status" value="1"/>
</dbReference>
<dbReference type="AlphaFoldDB" id="G8NYY2"/>
<evidence type="ECO:0000313" key="7">
    <source>
        <dbReference type="EMBL" id="AEU35634.1"/>
    </source>
</evidence>
<keyword evidence="2 4" id="KW-0697">Rotamase</keyword>
<dbReference type="HOGENOM" id="CLU_012062_16_3_0"/>
<dbReference type="InterPro" id="IPR002130">
    <property type="entry name" value="Cyclophilin-type_PPIase_dom"/>
</dbReference>
<feature type="domain" description="PPIase cyclophilin-type" evidence="6">
    <location>
        <begin position="55"/>
        <end position="216"/>
    </location>
</feature>
<evidence type="ECO:0000256" key="2">
    <source>
        <dbReference type="ARBA" id="ARBA00023110"/>
    </source>
</evidence>
<dbReference type="STRING" id="682795.AciX8_1291"/>
<feature type="signal peptide" evidence="4">
    <location>
        <begin position="1"/>
        <end position="23"/>
    </location>
</feature>
<dbReference type="SUPFAM" id="SSF50891">
    <property type="entry name" value="Cyclophilin-like"/>
    <property type="match status" value="1"/>
</dbReference>
<dbReference type="PROSITE" id="PS00170">
    <property type="entry name" value="CSA_PPIASE_1"/>
    <property type="match status" value="1"/>
</dbReference>
<dbReference type="PRINTS" id="PR00153">
    <property type="entry name" value="CSAPPISMRASE"/>
</dbReference>
<dbReference type="InterPro" id="IPR020892">
    <property type="entry name" value="Cyclophilin-type_PPIase_CS"/>
</dbReference>
<dbReference type="KEGG" id="gma:AciX8_1291"/>
<dbReference type="PANTHER" id="PTHR45625:SF4">
    <property type="entry name" value="PEPTIDYLPROLYL ISOMERASE DOMAIN AND WD REPEAT-CONTAINING PROTEIN 1"/>
    <property type="match status" value="1"/>
</dbReference>
<comment type="similarity">
    <text evidence="1 4">Belongs to the cyclophilin-type PPIase family.</text>
</comment>
<dbReference type="Proteomes" id="UP000007113">
    <property type="component" value="Chromosome"/>
</dbReference>
<sequence precursor="true">MTFANLKLPALLCSLVLSAAAYAQTPTPAALPDAPSTTAHDEPPAAPTGPTVVIDTTMGRLTCKFFDKEAPLTVANFIGLATGKKAWTDPTTQKQVTGKPFYDSTTFHRVIPGFMIQGGDRLGTGSGDPGFYFEDEFSPALRFDIPGRLAMANSGPNTNGSQFFITEAPQPDLNGKHTIFGQCDAHSVLLVASIARVERNAEDKPLTPVVMNKVTIVPDGQPLPPEPALPAAAPATPPVAAQHPPQ</sequence>
<keyword evidence="8" id="KW-1185">Reference proteome</keyword>
<dbReference type="RefSeq" id="WP_014264514.1">
    <property type="nucleotide sequence ID" value="NC_016631.1"/>
</dbReference>
<dbReference type="OrthoDB" id="9807797at2"/>
<proteinExistence type="inferred from homology"/>
<dbReference type="EMBL" id="CP003130">
    <property type="protein sequence ID" value="AEU35634.1"/>
    <property type="molecule type" value="Genomic_DNA"/>
</dbReference>
<reference evidence="7 8" key="1">
    <citation type="submission" date="2011-11" db="EMBL/GenBank/DDBJ databases">
        <title>Complete sequence of Granulicella mallensis MP5ACTX8.</title>
        <authorList>
            <consortium name="US DOE Joint Genome Institute"/>
            <person name="Lucas S."/>
            <person name="Copeland A."/>
            <person name="Lapidus A."/>
            <person name="Cheng J.-F."/>
            <person name="Goodwin L."/>
            <person name="Pitluck S."/>
            <person name="Peters L."/>
            <person name="Lu M."/>
            <person name="Detter J.C."/>
            <person name="Han C."/>
            <person name="Tapia R."/>
            <person name="Land M."/>
            <person name="Hauser L."/>
            <person name="Kyrpides N."/>
            <person name="Ivanova N."/>
            <person name="Mikhailova N."/>
            <person name="Pagani I."/>
            <person name="Rawat S."/>
            <person name="Mannisto M."/>
            <person name="Haggblom M."/>
            <person name="Woyke T."/>
        </authorList>
    </citation>
    <scope>NUCLEOTIDE SEQUENCE [LARGE SCALE GENOMIC DNA]</scope>
    <source>
        <strain evidence="8">ATCC BAA-1857 / DSM 23137 / MP5ACTX8</strain>
    </source>
</reference>
<evidence type="ECO:0000256" key="5">
    <source>
        <dbReference type="SAM" id="MobiDB-lite"/>
    </source>
</evidence>
<dbReference type="GO" id="GO:0006457">
    <property type="term" value="P:protein folding"/>
    <property type="evidence" value="ECO:0007669"/>
    <property type="project" value="InterPro"/>
</dbReference>
<feature type="chain" id="PRO_5006525332" description="Peptidyl-prolyl cis-trans isomerase" evidence="4">
    <location>
        <begin position="24"/>
        <end position="246"/>
    </location>
</feature>
<protein>
    <recommendedName>
        <fullName evidence="4">Peptidyl-prolyl cis-trans isomerase</fullName>
        <shortName evidence="4">PPIase</shortName>
        <ecNumber evidence="4">5.2.1.8</ecNumber>
    </recommendedName>
</protein>
<name>G8NYY2_GRAMM</name>
<organism evidence="7 8">
    <name type="scientific">Granulicella mallensis (strain ATCC BAA-1857 / DSM 23137 / MP5ACTX8)</name>
    <dbReference type="NCBI Taxonomy" id="682795"/>
    <lineage>
        <taxon>Bacteria</taxon>
        <taxon>Pseudomonadati</taxon>
        <taxon>Acidobacteriota</taxon>
        <taxon>Terriglobia</taxon>
        <taxon>Terriglobales</taxon>
        <taxon>Acidobacteriaceae</taxon>
        <taxon>Granulicella</taxon>
    </lineage>
</organism>
<evidence type="ECO:0000256" key="3">
    <source>
        <dbReference type="ARBA" id="ARBA00023235"/>
    </source>
</evidence>
<gene>
    <name evidence="7" type="ordered locus">AciX8_1291</name>
</gene>
<dbReference type="EC" id="5.2.1.8" evidence="4"/>
<comment type="function">
    <text evidence="4">PPIases accelerate the folding of proteins. It catalyzes the cis-trans isomerization of proline imidic peptide bonds in oligopeptides.</text>
</comment>
<dbReference type="PANTHER" id="PTHR45625">
    <property type="entry name" value="PEPTIDYL-PROLYL CIS-TRANS ISOMERASE-RELATED"/>
    <property type="match status" value="1"/>
</dbReference>